<proteinExistence type="predicted"/>
<name>A0A383R712_PAEAL</name>
<organism evidence="1 2">
    <name type="scientific">Paenibacillus alvei</name>
    <name type="common">Bacillus alvei</name>
    <dbReference type="NCBI Taxonomy" id="44250"/>
    <lineage>
        <taxon>Bacteria</taxon>
        <taxon>Bacillati</taxon>
        <taxon>Bacillota</taxon>
        <taxon>Bacilli</taxon>
        <taxon>Bacillales</taxon>
        <taxon>Paenibacillaceae</taxon>
        <taxon>Paenibacillus</taxon>
    </lineage>
</organism>
<evidence type="ECO:0000313" key="1">
    <source>
        <dbReference type="EMBL" id="SYX82431.1"/>
    </source>
</evidence>
<protein>
    <submittedName>
        <fullName evidence="1">Uncharacterized protein</fullName>
    </submittedName>
</protein>
<dbReference type="EMBL" id="LS992241">
    <property type="protein sequence ID" value="SYX82431.1"/>
    <property type="molecule type" value="Genomic_DNA"/>
</dbReference>
<dbReference type="Proteomes" id="UP000304148">
    <property type="component" value="Chromosome"/>
</dbReference>
<dbReference type="AlphaFoldDB" id="A0A383R712"/>
<reference evidence="2" key="1">
    <citation type="submission" date="2018-08" db="EMBL/GenBank/DDBJ databases">
        <authorList>
            <person name="Chevrot R."/>
        </authorList>
    </citation>
    <scope>NUCLEOTIDE SEQUENCE [LARGE SCALE GENOMIC DNA]</scope>
</reference>
<gene>
    <name evidence="1" type="ORF">PBLR_10853</name>
</gene>
<sequence length="49" mass="5462">MRQIGLNQSGAALLLTYVREVALGHNELCLHSDDLNDYPCKLVTIDGYQ</sequence>
<accession>A0A383R712</accession>
<evidence type="ECO:0000313" key="2">
    <source>
        <dbReference type="Proteomes" id="UP000304148"/>
    </source>
</evidence>